<proteinExistence type="predicted"/>
<dbReference type="SMART" id="SM00184">
    <property type="entry name" value="RING"/>
    <property type="match status" value="1"/>
</dbReference>
<evidence type="ECO:0000313" key="9">
    <source>
        <dbReference type="EMBL" id="GJJ69474.1"/>
    </source>
</evidence>
<feature type="compositionally biased region" description="Low complexity" evidence="7">
    <location>
        <begin position="449"/>
        <end position="466"/>
    </location>
</feature>
<feature type="compositionally biased region" description="Low complexity" evidence="7">
    <location>
        <begin position="674"/>
        <end position="685"/>
    </location>
</feature>
<evidence type="ECO:0000259" key="8">
    <source>
        <dbReference type="PROSITE" id="PS50089"/>
    </source>
</evidence>
<dbReference type="Gene3D" id="3.30.40.10">
    <property type="entry name" value="Zinc/RING finger domain, C3HC4 (zinc finger)"/>
    <property type="match status" value="1"/>
</dbReference>
<protein>
    <recommendedName>
        <fullName evidence="8">RING-type domain-containing protein</fullName>
    </recommendedName>
</protein>
<feature type="compositionally biased region" description="Basic and acidic residues" evidence="7">
    <location>
        <begin position="589"/>
        <end position="617"/>
    </location>
</feature>
<evidence type="ECO:0000256" key="4">
    <source>
        <dbReference type="ARBA" id="ARBA00022771"/>
    </source>
</evidence>
<dbReference type="Pfam" id="PF00097">
    <property type="entry name" value="zf-C3HC4"/>
    <property type="match status" value="1"/>
</dbReference>
<feature type="region of interest" description="Disordered" evidence="7">
    <location>
        <begin position="655"/>
        <end position="741"/>
    </location>
</feature>
<feature type="compositionally biased region" description="Low complexity" evidence="7">
    <location>
        <begin position="19"/>
        <end position="34"/>
    </location>
</feature>
<evidence type="ECO:0000256" key="6">
    <source>
        <dbReference type="PROSITE-ProRule" id="PRU00175"/>
    </source>
</evidence>
<keyword evidence="10" id="KW-1185">Reference proteome</keyword>
<keyword evidence="4 6" id="KW-0863">Zinc-finger</keyword>
<dbReference type="SUPFAM" id="SSF57850">
    <property type="entry name" value="RING/U-box"/>
    <property type="match status" value="1"/>
</dbReference>
<dbReference type="InterPro" id="IPR039739">
    <property type="entry name" value="MAG2/RNF10"/>
</dbReference>
<name>A0A9P3LT11_9FUNG</name>
<dbReference type="PANTHER" id="PTHR12983:SF9">
    <property type="entry name" value="E3 UBIQUITIN-PROTEIN LIGASE RNF10"/>
    <property type="match status" value="1"/>
</dbReference>
<feature type="compositionally biased region" description="Polar residues" evidence="7">
    <location>
        <begin position="705"/>
        <end position="721"/>
    </location>
</feature>
<dbReference type="AlphaFoldDB" id="A0A9P3LT11"/>
<reference evidence="9" key="2">
    <citation type="journal article" date="2022" name="Microbiol. Resour. Announc.">
        <title>Whole-Genome Sequence of Entomortierella parvispora E1425, a Mucoromycotan Fungus Associated with Burkholderiaceae-Related Endosymbiotic Bacteria.</title>
        <authorList>
            <person name="Herlambang A."/>
            <person name="Guo Y."/>
            <person name="Takashima Y."/>
            <person name="Narisawa K."/>
            <person name="Ohta H."/>
            <person name="Nishizawa T."/>
        </authorList>
    </citation>
    <scope>NUCLEOTIDE SEQUENCE</scope>
    <source>
        <strain evidence="9">E1425</strain>
    </source>
</reference>
<gene>
    <name evidence="9" type="ORF">EMPS_01820</name>
</gene>
<organism evidence="9 10">
    <name type="scientific">Entomortierella parvispora</name>
    <dbReference type="NCBI Taxonomy" id="205924"/>
    <lineage>
        <taxon>Eukaryota</taxon>
        <taxon>Fungi</taxon>
        <taxon>Fungi incertae sedis</taxon>
        <taxon>Mucoromycota</taxon>
        <taxon>Mortierellomycotina</taxon>
        <taxon>Mortierellomycetes</taxon>
        <taxon>Mortierellales</taxon>
        <taxon>Mortierellaceae</taxon>
        <taxon>Entomortierella</taxon>
    </lineage>
</organism>
<comment type="caution">
    <text evidence="9">The sequence shown here is derived from an EMBL/GenBank/DDBJ whole genome shotgun (WGS) entry which is preliminary data.</text>
</comment>
<comment type="subcellular location">
    <subcellularLocation>
        <location evidence="1">Cytoplasm</location>
    </subcellularLocation>
</comment>
<dbReference type="CDD" id="cd16536">
    <property type="entry name" value="RING-HC_RNF10"/>
    <property type="match status" value="1"/>
</dbReference>
<evidence type="ECO:0000313" key="10">
    <source>
        <dbReference type="Proteomes" id="UP000827284"/>
    </source>
</evidence>
<feature type="domain" description="RING-type" evidence="8">
    <location>
        <begin position="196"/>
        <end position="239"/>
    </location>
</feature>
<sequence length="769" mass="86466">MNINAPSFAPQGAGSDKPAGNSSNFRSSAAGSSNQRAPAPPVHSKFSAEQQQRPQPGRGKNQRQSNSKRNGYEREQGRVSGSGGKPPSAADSLATTMSQLSMNDKTGKGNNKKNQVSLNHLLNFSFPVREEPQNVAPIRRRRNANYQPFDKDKFINANFRFLMHPRSDYAVFTMDADVRVQWEDIEQVLIAVPQSCPICLQPPVAARVTKCGHVYCFSCILHYLALSDNNKAWRKCPICWDAIYEKDLKSVRTTQDENDIYDQGEKEIAKKIASKQEVHVEMRLIQRSLNSTVALPRSNTFPLPANVLPEELQGQPPLDFYPDAMLFSRLMITTMDRMVSELDRDILSIECGMEEAKSYDANSHSEEIVFFEMAMNKIQERKEKIKDDAKFLPKLALERERILRRHLEHTAVPGAVESASETHGETESAKPTLTYSETGPEAYEFSRATDTSTPTSTLDDSTDPQSGGELVPEMEKGKAMATRVPNQLTTMYFFYQASNGLHLYLQPLDIRILKQHFETYDRFPDTITVKVLGIEETSLTEEVRKKCKYLGHLPLGCEVSFLDVALEDVVGAEGVKPFEAELRLRRTKRREKEAKEERERLEREHKLNPPKPKRDDLFVNDPFFHAPAGYEGQSTGPRRTSDAELQEALRLSAQSALDEMPTLSEANSRHGRRTSIPSSVESSRSIPGADSSSTSGSHQDVWGSSYESNNGGHTGSSTVWGTPSVPVSRHHDEYDDYYDDEHDYEPDVVVKRGKKKVAVLMSNNSRRIR</sequence>
<dbReference type="GO" id="GO:0000976">
    <property type="term" value="F:transcription cis-regulatory region binding"/>
    <property type="evidence" value="ECO:0007669"/>
    <property type="project" value="TreeGrafter"/>
</dbReference>
<evidence type="ECO:0000256" key="2">
    <source>
        <dbReference type="ARBA" id="ARBA00022490"/>
    </source>
</evidence>
<dbReference type="EMBL" id="BQFW01000002">
    <property type="protein sequence ID" value="GJJ69474.1"/>
    <property type="molecule type" value="Genomic_DNA"/>
</dbReference>
<dbReference type="PROSITE" id="PS00518">
    <property type="entry name" value="ZF_RING_1"/>
    <property type="match status" value="1"/>
</dbReference>
<dbReference type="InterPro" id="IPR017907">
    <property type="entry name" value="Znf_RING_CS"/>
</dbReference>
<evidence type="ECO:0000256" key="5">
    <source>
        <dbReference type="ARBA" id="ARBA00022833"/>
    </source>
</evidence>
<dbReference type="GO" id="GO:0008270">
    <property type="term" value="F:zinc ion binding"/>
    <property type="evidence" value="ECO:0007669"/>
    <property type="project" value="UniProtKB-KW"/>
</dbReference>
<accession>A0A9P3LT11</accession>
<dbReference type="GO" id="GO:0045944">
    <property type="term" value="P:positive regulation of transcription by RNA polymerase II"/>
    <property type="evidence" value="ECO:0007669"/>
    <property type="project" value="TreeGrafter"/>
</dbReference>
<feature type="region of interest" description="Disordered" evidence="7">
    <location>
        <begin position="589"/>
        <end position="643"/>
    </location>
</feature>
<dbReference type="PANTHER" id="PTHR12983">
    <property type="entry name" value="RING FINGER 10 FAMILY MEMBER"/>
    <property type="match status" value="1"/>
</dbReference>
<evidence type="ECO:0000256" key="1">
    <source>
        <dbReference type="ARBA" id="ARBA00004496"/>
    </source>
</evidence>
<feature type="region of interest" description="Disordered" evidence="7">
    <location>
        <begin position="413"/>
        <end position="478"/>
    </location>
</feature>
<dbReference type="Proteomes" id="UP000827284">
    <property type="component" value="Unassembled WGS sequence"/>
</dbReference>
<keyword evidence="3" id="KW-0479">Metal-binding</keyword>
<evidence type="ECO:0000256" key="7">
    <source>
        <dbReference type="SAM" id="MobiDB-lite"/>
    </source>
</evidence>
<dbReference type="InterPro" id="IPR001841">
    <property type="entry name" value="Znf_RING"/>
</dbReference>
<reference evidence="9" key="1">
    <citation type="submission" date="2021-11" db="EMBL/GenBank/DDBJ databases">
        <authorList>
            <person name="Herlambang A."/>
            <person name="Guo Y."/>
            <person name="Takashima Y."/>
            <person name="Nishizawa T."/>
        </authorList>
    </citation>
    <scope>NUCLEOTIDE SEQUENCE</scope>
    <source>
        <strain evidence="9">E1425</strain>
    </source>
</reference>
<dbReference type="OrthoDB" id="302966at2759"/>
<dbReference type="PROSITE" id="PS50089">
    <property type="entry name" value="ZF_RING_2"/>
    <property type="match status" value="1"/>
</dbReference>
<dbReference type="GO" id="GO:0005737">
    <property type="term" value="C:cytoplasm"/>
    <property type="evidence" value="ECO:0007669"/>
    <property type="project" value="UniProtKB-SubCell"/>
</dbReference>
<dbReference type="InterPro" id="IPR013083">
    <property type="entry name" value="Znf_RING/FYVE/PHD"/>
</dbReference>
<feature type="region of interest" description="Disordered" evidence="7">
    <location>
        <begin position="1"/>
        <end position="91"/>
    </location>
</feature>
<dbReference type="InterPro" id="IPR018957">
    <property type="entry name" value="Znf_C3HC4_RING-type"/>
</dbReference>
<keyword evidence="5" id="KW-0862">Zinc</keyword>
<evidence type="ECO:0000256" key="3">
    <source>
        <dbReference type="ARBA" id="ARBA00022723"/>
    </source>
</evidence>
<keyword evidence="2" id="KW-0963">Cytoplasm</keyword>